<gene>
    <name evidence="8" type="ORF">EXU48_21325</name>
</gene>
<dbReference type="RefSeq" id="WP_133109705.1">
    <property type="nucleotide sequence ID" value="NZ_SMNA01000013.1"/>
</dbReference>
<dbReference type="Proteomes" id="UP000504882">
    <property type="component" value="Unassembled WGS sequence"/>
</dbReference>
<dbReference type="InterPro" id="IPR039538">
    <property type="entry name" value="BetI_C"/>
</dbReference>
<evidence type="ECO:0000256" key="3">
    <source>
        <dbReference type="ARBA" id="ARBA00023125"/>
    </source>
</evidence>
<evidence type="ECO:0000256" key="1">
    <source>
        <dbReference type="ARBA" id="ARBA00022491"/>
    </source>
</evidence>
<dbReference type="PANTHER" id="PTHR30055:SF226">
    <property type="entry name" value="HTH-TYPE TRANSCRIPTIONAL REGULATOR PKSA"/>
    <property type="match status" value="1"/>
</dbReference>
<accession>A0ABY2DY74</accession>
<reference evidence="8 9" key="1">
    <citation type="submission" date="2019-03" db="EMBL/GenBank/DDBJ databases">
        <title>Genomic features of bacteria from cold environments.</title>
        <authorList>
            <person name="Shen L."/>
        </authorList>
    </citation>
    <scope>NUCLEOTIDE SEQUENCE [LARGE SCALE GENOMIC DNA]</scope>
    <source>
        <strain evidence="9">T3246-1</strain>
    </source>
</reference>
<dbReference type="InterPro" id="IPR009057">
    <property type="entry name" value="Homeodomain-like_sf"/>
</dbReference>
<dbReference type="SUPFAM" id="SSF46689">
    <property type="entry name" value="Homeodomain-like"/>
    <property type="match status" value="1"/>
</dbReference>
<dbReference type="SUPFAM" id="SSF48498">
    <property type="entry name" value="Tetracyclin repressor-like, C-terminal domain"/>
    <property type="match status" value="1"/>
</dbReference>
<evidence type="ECO:0000256" key="6">
    <source>
        <dbReference type="SAM" id="MobiDB-lite"/>
    </source>
</evidence>
<feature type="domain" description="HTH tetR-type" evidence="7">
    <location>
        <begin position="34"/>
        <end position="94"/>
    </location>
</feature>
<feature type="compositionally biased region" description="Low complexity" evidence="6">
    <location>
        <begin position="1"/>
        <end position="20"/>
    </location>
</feature>
<keyword evidence="4" id="KW-0804">Transcription</keyword>
<evidence type="ECO:0000256" key="4">
    <source>
        <dbReference type="ARBA" id="ARBA00023163"/>
    </source>
</evidence>
<dbReference type="InterPro" id="IPR001647">
    <property type="entry name" value="HTH_TetR"/>
</dbReference>
<feature type="DNA-binding region" description="H-T-H motif" evidence="5">
    <location>
        <begin position="57"/>
        <end position="76"/>
    </location>
</feature>
<evidence type="ECO:0000256" key="2">
    <source>
        <dbReference type="ARBA" id="ARBA00023015"/>
    </source>
</evidence>
<dbReference type="InterPro" id="IPR036271">
    <property type="entry name" value="Tet_transcr_reg_TetR-rel_C_sf"/>
</dbReference>
<feature type="region of interest" description="Disordered" evidence="6">
    <location>
        <begin position="1"/>
        <end position="33"/>
    </location>
</feature>
<keyword evidence="1" id="KW-0678">Repressor</keyword>
<dbReference type="PRINTS" id="PR00455">
    <property type="entry name" value="HTHTETR"/>
</dbReference>
<sequence>MGTDPDVAASSASTAAAAVAADRRADGVQKQRTRRRRQEILEVASQTFATRGFYNASLAEIAEEVGISAAGILHHFKTKDQLLTELLHHRDMADIEEAGHGRGLHGLEFLHHLVDTAARNSTRPGITQLYTVLSAESVTTDHPAQAWFRDRYDGLRAMVTEALTEARDIGELRGDADIAETATAIIAVMDGLQIQWLLAPETVDMEAVTRRTIEALIDALVPEED</sequence>
<dbReference type="PROSITE" id="PS50977">
    <property type="entry name" value="HTH_TETR_2"/>
    <property type="match status" value="1"/>
</dbReference>
<name>A0ABY2DY74_9MICO</name>
<organism evidence="8 9">
    <name type="scientific">Occultella glacieicola</name>
    <dbReference type="NCBI Taxonomy" id="2518684"/>
    <lineage>
        <taxon>Bacteria</taxon>
        <taxon>Bacillati</taxon>
        <taxon>Actinomycetota</taxon>
        <taxon>Actinomycetes</taxon>
        <taxon>Micrococcales</taxon>
        <taxon>Ruaniaceae</taxon>
        <taxon>Occultella</taxon>
    </lineage>
</organism>
<proteinExistence type="predicted"/>
<dbReference type="Pfam" id="PF00440">
    <property type="entry name" value="TetR_N"/>
    <property type="match status" value="1"/>
</dbReference>
<keyword evidence="2" id="KW-0805">Transcription regulation</keyword>
<evidence type="ECO:0000259" key="7">
    <source>
        <dbReference type="PROSITE" id="PS50977"/>
    </source>
</evidence>
<protein>
    <submittedName>
        <fullName evidence="8">TetR family transcriptional regulator</fullName>
    </submittedName>
</protein>
<dbReference type="Gene3D" id="1.10.357.10">
    <property type="entry name" value="Tetracycline Repressor, domain 2"/>
    <property type="match status" value="1"/>
</dbReference>
<comment type="caution">
    <text evidence="8">The sequence shown here is derived from an EMBL/GenBank/DDBJ whole genome shotgun (WGS) entry which is preliminary data.</text>
</comment>
<dbReference type="InterPro" id="IPR050109">
    <property type="entry name" value="HTH-type_TetR-like_transc_reg"/>
</dbReference>
<keyword evidence="3 5" id="KW-0238">DNA-binding</keyword>
<evidence type="ECO:0000313" key="9">
    <source>
        <dbReference type="Proteomes" id="UP000504882"/>
    </source>
</evidence>
<dbReference type="EMBL" id="SMNA01000013">
    <property type="protein sequence ID" value="TDE89263.1"/>
    <property type="molecule type" value="Genomic_DNA"/>
</dbReference>
<keyword evidence="9" id="KW-1185">Reference proteome</keyword>
<evidence type="ECO:0000256" key="5">
    <source>
        <dbReference type="PROSITE-ProRule" id="PRU00335"/>
    </source>
</evidence>
<evidence type="ECO:0000313" key="8">
    <source>
        <dbReference type="EMBL" id="TDE89263.1"/>
    </source>
</evidence>
<dbReference type="Pfam" id="PF13977">
    <property type="entry name" value="TetR_C_6"/>
    <property type="match status" value="1"/>
</dbReference>
<dbReference type="PANTHER" id="PTHR30055">
    <property type="entry name" value="HTH-TYPE TRANSCRIPTIONAL REGULATOR RUTR"/>
    <property type="match status" value="1"/>
</dbReference>